<reference evidence="2 3" key="1">
    <citation type="submission" date="2021-06" db="EMBL/GenBank/DDBJ databases">
        <authorList>
            <person name="Palmer J.M."/>
        </authorList>
    </citation>
    <scope>NUCLEOTIDE SEQUENCE [LARGE SCALE GENOMIC DNA]</scope>
    <source>
        <strain evidence="2 3">XR_2019</strain>
        <tissue evidence="2">Muscle</tissue>
    </source>
</reference>
<feature type="compositionally biased region" description="Polar residues" evidence="1">
    <location>
        <begin position="286"/>
        <end position="296"/>
    </location>
</feature>
<dbReference type="EMBL" id="JAHRIM010051172">
    <property type="protein sequence ID" value="MEQ2269174.1"/>
    <property type="molecule type" value="Genomic_DNA"/>
</dbReference>
<keyword evidence="3" id="KW-1185">Reference proteome</keyword>
<dbReference type="Proteomes" id="UP001444071">
    <property type="component" value="Unassembled WGS sequence"/>
</dbReference>
<evidence type="ECO:0000313" key="2">
    <source>
        <dbReference type="EMBL" id="MEQ2269174.1"/>
    </source>
</evidence>
<accession>A0ABV0WJA8</accession>
<evidence type="ECO:0000313" key="3">
    <source>
        <dbReference type="Proteomes" id="UP001444071"/>
    </source>
</evidence>
<gene>
    <name evidence="2" type="ORF">XENORESO_000756</name>
</gene>
<organism evidence="2 3">
    <name type="scientific">Xenotaenia resolanae</name>
    <dbReference type="NCBI Taxonomy" id="208358"/>
    <lineage>
        <taxon>Eukaryota</taxon>
        <taxon>Metazoa</taxon>
        <taxon>Chordata</taxon>
        <taxon>Craniata</taxon>
        <taxon>Vertebrata</taxon>
        <taxon>Euteleostomi</taxon>
        <taxon>Actinopterygii</taxon>
        <taxon>Neopterygii</taxon>
        <taxon>Teleostei</taxon>
        <taxon>Neoteleostei</taxon>
        <taxon>Acanthomorphata</taxon>
        <taxon>Ovalentaria</taxon>
        <taxon>Atherinomorphae</taxon>
        <taxon>Cyprinodontiformes</taxon>
        <taxon>Goodeidae</taxon>
        <taxon>Xenotaenia</taxon>
    </lineage>
</organism>
<name>A0ABV0WJA8_9TELE</name>
<comment type="caution">
    <text evidence="2">The sequence shown here is derived from an EMBL/GenBank/DDBJ whole genome shotgun (WGS) entry which is preliminary data.</text>
</comment>
<sequence>MCNFIFCRWYYIAVVPEILVSLKGWGNPEDIDIYEILEAGTDSTVQMESQDLRQLFIAAKIDVLPKLFILGDNKKYNGYYNRPLPILQQLRCFVLADLKDQESLGLACSRRPFRNKKSLAHSVTPDRSEFHQQHRSLMDKAFSSPTRLAEAIASRNAVFRESHLRPIPPRGQMAGDRRAASTNCLEIWPATLSFIRSQMTIILTQLGTGGQQRNQRPYPWDNKGDSAALFGRPERCIPGLKRSRAEELPRNHRKSPQSSPTWLSQRPCVNWSSGTDSIEDDRSSIRQESLNASSGRTVREGMIASSPAPLKELHLLERHWSSNQRPRSSTQEGPHEIPEAATKIVLSSQIPVIRDSADYFDRTNWEIFEDLDLEVLTDSALGSIEAYIDIVIVEKYIRVYPSKKP</sequence>
<evidence type="ECO:0000256" key="1">
    <source>
        <dbReference type="SAM" id="MobiDB-lite"/>
    </source>
</evidence>
<feature type="region of interest" description="Disordered" evidence="1">
    <location>
        <begin position="241"/>
        <end position="301"/>
    </location>
</feature>
<protein>
    <submittedName>
        <fullName evidence="2">Uncharacterized protein</fullName>
    </submittedName>
</protein>
<proteinExistence type="predicted"/>